<proteinExistence type="predicted"/>
<name>A0A7K1YF60_9SPHI</name>
<evidence type="ECO:0000313" key="1">
    <source>
        <dbReference type="EMBL" id="MXV53236.1"/>
    </source>
</evidence>
<accession>A0A7K1YF60</accession>
<protein>
    <recommendedName>
        <fullName evidence="3">Outer membrane beta-barrel protein</fullName>
    </recommendedName>
</protein>
<dbReference type="AlphaFoldDB" id="A0A7K1YF60"/>
<dbReference type="RefSeq" id="WP_160846409.1">
    <property type="nucleotide sequence ID" value="NZ_WVHT01000015.1"/>
</dbReference>
<reference evidence="1 2" key="1">
    <citation type="submission" date="2019-11" db="EMBL/GenBank/DDBJ databases">
        <title>Pedobacter sp. HMF7647 Genome sequencing and assembly.</title>
        <authorList>
            <person name="Kang H."/>
            <person name="Kim H."/>
            <person name="Joh K."/>
        </authorList>
    </citation>
    <scope>NUCLEOTIDE SEQUENCE [LARGE SCALE GENOMIC DNA]</scope>
    <source>
        <strain evidence="1 2">HMF7647</strain>
    </source>
</reference>
<gene>
    <name evidence="1" type="ORF">GS399_19900</name>
</gene>
<dbReference type="Proteomes" id="UP000466586">
    <property type="component" value="Unassembled WGS sequence"/>
</dbReference>
<dbReference type="EMBL" id="WVHT01000015">
    <property type="protein sequence ID" value="MXV53236.1"/>
    <property type="molecule type" value="Genomic_DNA"/>
</dbReference>
<organism evidence="1 2">
    <name type="scientific">Hufsiella arboris</name>
    <dbReference type="NCBI Taxonomy" id="2695275"/>
    <lineage>
        <taxon>Bacteria</taxon>
        <taxon>Pseudomonadati</taxon>
        <taxon>Bacteroidota</taxon>
        <taxon>Sphingobacteriia</taxon>
        <taxon>Sphingobacteriales</taxon>
        <taxon>Sphingobacteriaceae</taxon>
        <taxon>Hufsiella</taxon>
    </lineage>
</organism>
<evidence type="ECO:0000313" key="2">
    <source>
        <dbReference type="Proteomes" id="UP000466586"/>
    </source>
</evidence>
<comment type="caution">
    <text evidence="1">The sequence shown here is derived from an EMBL/GenBank/DDBJ whole genome shotgun (WGS) entry which is preliminary data.</text>
</comment>
<evidence type="ECO:0008006" key="3">
    <source>
        <dbReference type="Google" id="ProtNLM"/>
    </source>
</evidence>
<sequence>MHKSINIVFTWLILGAGILLLSVRNNCFAQEENETEKGFHSYHELAVSINHTHVFEGRDADGKKKSLTLPSWGIDYTFGFSPRWAVGLHTDLTIEKFKVESTSENGEKEEIERSYPIAPALMCIFKPGKHFSFLLGIGEEFAKEENLTLNRAGIEYDGELPKGWEVFGTLSYDFRWNAYDTWGLGLGIAKKFGKTKGEAE</sequence>
<keyword evidence="2" id="KW-1185">Reference proteome</keyword>